<dbReference type="EMBL" id="JARIHO010000068">
    <property type="protein sequence ID" value="KAJ7314190.1"/>
    <property type="molecule type" value="Genomic_DNA"/>
</dbReference>
<comment type="caution">
    <text evidence="1">The sequence shown here is derived from an EMBL/GenBank/DDBJ whole genome shotgun (WGS) entry which is preliminary data.</text>
</comment>
<proteinExistence type="predicted"/>
<evidence type="ECO:0000313" key="1">
    <source>
        <dbReference type="EMBL" id="KAJ7314190.1"/>
    </source>
</evidence>
<organism evidence="1 2">
    <name type="scientific">Mycena albidolilacea</name>
    <dbReference type="NCBI Taxonomy" id="1033008"/>
    <lineage>
        <taxon>Eukaryota</taxon>
        <taxon>Fungi</taxon>
        <taxon>Dikarya</taxon>
        <taxon>Basidiomycota</taxon>
        <taxon>Agaricomycotina</taxon>
        <taxon>Agaricomycetes</taxon>
        <taxon>Agaricomycetidae</taxon>
        <taxon>Agaricales</taxon>
        <taxon>Marasmiineae</taxon>
        <taxon>Mycenaceae</taxon>
        <taxon>Mycena</taxon>
    </lineage>
</organism>
<dbReference type="InterPro" id="IPR012337">
    <property type="entry name" value="RNaseH-like_sf"/>
</dbReference>
<dbReference type="AlphaFoldDB" id="A0AAD6ZAE1"/>
<protein>
    <recommendedName>
        <fullName evidence="3">Reverse transcriptase zinc-binding domain-containing protein</fullName>
    </recommendedName>
</protein>
<keyword evidence="2" id="KW-1185">Reference proteome</keyword>
<dbReference type="GO" id="GO:0003676">
    <property type="term" value="F:nucleic acid binding"/>
    <property type="evidence" value="ECO:0007669"/>
    <property type="project" value="InterPro"/>
</dbReference>
<accession>A0AAD6ZAE1</accession>
<evidence type="ECO:0000313" key="2">
    <source>
        <dbReference type="Proteomes" id="UP001218218"/>
    </source>
</evidence>
<sequence length="421" mass="48135">MSLVQKTHLDILQDSLSCIEYSTQEWSLYAICNDLQVTIEGVVGEQSQYAAEFFAALEAVRITDTNSTLTIFSTQKYIRKAMNTKLPDWEHEGWVGNPHRDMLRCLAAELKARKAPTFFKLAEPGTPERLRCRQATILAKEAARTRENAQWDFTLPKDTALPGLSLQGNRQRVFYRSIREEKMRKLTPCPSTTKTLELVRKAAEESFGRCVSDAEIWKAVHTKELLPRTAQFLWKGLHNALKIGKHWGHIPECEDRASCKECDVTEDLAHILVGCRSPGQELIWKAAKSLWLEKEAHWPTISLGTVLGFGLAEFRDDRGKLKRGMQRLYQILISESAYLIWKIRNDRVISRDGEPTTEEEIVNGMDRTLANRPVKGKRPALAPQLVLATWSGTLDDEQSLPADWLQEPRVLYHQKKKKKKK</sequence>
<reference evidence="1" key="1">
    <citation type="submission" date="2023-03" db="EMBL/GenBank/DDBJ databases">
        <title>Massive genome expansion in bonnet fungi (Mycena s.s.) driven by repeated elements and novel gene families across ecological guilds.</title>
        <authorList>
            <consortium name="Lawrence Berkeley National Laboratory"/>
            <person name="Harder C.B."/>
            <person name="Miyauchi S."/>
            <person name="Viragh M."/>
            <person name="Kuo A."/>
            <person name="Thoen E."/>
            <person name="Andreopoulos B."/>
            <person name="Lu D."/>
            <person name="Skrede I."/>
            <person name="Drula E."/>
            <person name="Henrissat B."/>
            <person name="Morin E."/>
            <person name="Kohler A."/>
            <person name="Barry K."/>
            <person name="LaButti K."/>
            <person name="Morin E."/>
            <person name="Salamov A."/>
            <person name="Lipzen A."/>
            <person name="Mereny Z."/>
            <person name="Hegedus B."/>
            <person name="Baldrian P."/>
            <person name="Stursova M."/>
            <person name="Weitz H."/>
            <person name="Taylor A."/>
            <person name="Grigoriev I.V."/>
            <person name="Nagy L.G."/>
            <person name="Martin F."/>
            <person name="Kauserud H."/>
        </authorList>
    </citation>
    <scope>NUCLEOTIDE SEQUENCE</scope>
    <source>
        <strain evidence="1">CBHHK002</strain>
    </source>
</reference>
<gene>
    <name evidence="1" type="ORF">DFH08DRAFT_917899</name>
</gene>
<dbReference type="InterPro" id="IPR036397">
    <property type="entry name" value="RNaseH_sf"/>
</dbReference>
<dbReference type="Proteomes" id="UP001218218">
    <property type="component" value="Unassembled WGS sequence"/>
</dbReference>
<evidence type="ECO:0008006" key="3">
    <source>
        <dbReference type="Google" id="ProtNLM"/>
    </source>
</evidence>
<dbReference type="Gene3D" id="3.30.420.10">
    <property type="entry name" value="Ribonuclease H-like superfamily/Ribonuclease H"/>
    <property type="match status" value="1"/>
</dbReference>
<name>A0AAD6ZAE1_9AGAR</name>
<dbReference type="SUPFAM" id="SSF53098">
    <property type="entry name" value="Ribonuclease H-like"/>
    <property type="match status" value="1"/>
</dbReference>